<keyword evidence="7" id="KW-0119">Carbohydrate metabolism</keyword>
<comment type="caution">
    <text evidence="15">The sequence shown here is derived from an EMBL/GenBank/DDBJ whole genome shotgun (WGS) entry which is preliminary data.</text>
</comment>
<keyword evidence="6" id="KW-0325">Glycoprotein</keyword>
<dbReference type="SUPFAM" id="SSF52279">
    <property type="entry name" value="Beta-D-glucan exohydrolase, C-terminal domain"/>
    <property type="match status" value="1"/>
</dbReference>
<reference evidence="15 16" key="2">
    <citation type="submission" date="2021-10" db="EMBL/GenBank/DDBJ databases">
        <authorList>
            <person name="Piombo E."/>
        </authorList>
    </citation>
    <scope>NUCLEOTIDE SEQUENCE [LARGE SCALE GENOMIC DNA]</scope>
</reference>
<dbReference type="InterPro" id="IPR017853">
    <property type="entry name" value="GH"/>
</dbReference>
<gene>
    <name evidence="15" type="ORF">CBYS24578_00011090</name>
</gene>
<proteinExistence type="inferred from homology"/>
<dbReference type="InterPro" id="IPR001764">
    <property type="entry name" value="Glyco_hydro_3_N"/>
</dbReference>
<protein>
    <recommendedName>
        <fullName evidence="11">xylan 1,4-beta-xylosidase</fullName>
        <ecNumber evidence="11">3.2.1.37</ecNumber>
    </recommendedName>
</protein>
<keyword evidence="8" id="KW-0326">Glycosidase</keyword>
<comment type="catalytic activity">
    <reaction evidence="10">
        <text>Hydrolysis of (1-&gt;4)-beta-D-xylans, to remove successive D-xylose residues from the non-reducing termini.</text>
        <dbReference type="EC" id="3.2.1.37"/>
    </reaction>
</comment>
<dbReference type="InterPro" id="IPR036962">
    <property type="entry name" value="Glyco_hydro_3_N_sf"/>
</dbReference>
<dbReference type="InterPro" id="IPR026891">
    <property type="entry name" value="Fn3-like"/>
</dbReference>
<keyword evidence="3" id="KW-0858">Xylan degradation</keyword>
<dbReference type="Proteomes" id="UP000754883">
    <property type="component" value="Unassembled WGS sequence"/>
</dbReference>
<comment type="pathway">
    <text evidence="1">Glycan degradation; xylan degradation.</text>
</comment>
<evidence type="ECO:0000313" key="15">
    <source>
        <dbReference type="EMBL" id="CAG9982817.1"/>
    </source>
</evidence>
<dbReference type="PANTHER" id="PTHR42721:SF3">
    <property type="entry name" value="BETA-D-XYLOSIDASE 5-RELATED"/>
    <property type="match status" value="1"/>
</dbReference>
<evidence type="ECO:0000256" key="12">
    <source>
        <dbReference type="SAM" id="MobiDB-lite"/>
    </source>
</evidence>
<dbReference type="Gene3D" id="2.60.40.10">
    <property type="entry name" value="Immunoglobulins"/>
    <property type="match status" value="1"/>
</dbReference>
<dbReference type="GO" id="GO:0031222">
    <property type="term" value="P:arabinan catabolic process"/>
    <property type="evidence" value="ECO:0007669"/>
    <property type="project" value="TreeGrafter"/>
</dbReference>
<accession>A0A9N9XYC3</accession>
<feature type="region of interest" description="Disordered" evidence="12">
    <location>
        <begin position="757"/>
        <end position="804"/>
    </location>
</feature>
<dbReference type="EMBL" id="CABFNO020001350">
    <property type="protein sequence ID" value="CAG9982817.1"/>
    <property type="molecule type" value="Genomic_DNA"/>
</dbReference>
<dbReference type="Pfam" id="PF00933">
    <property type="entry name" value="Glyco_hydro_3"/>
    <property type="match status" value="1"/>
</dbReference>
<evidence type="ECO:0000313" key="16">
    <source>
        <dbReference type="Proteomes" id="UP000754883"/>
    </source>
</evidence>
<dbReference type="InterPro" id="IPR002772">
    <property type="entry name" value="Glyco_hydro_3_C"/>
</dbReference>
<keyword evidence="4 13" id="KW-0732">Signal</keyword>
<name>A0A9N9XYC3_9HYPO</name>
<dbReference type="SUPFAM" id="SSF51445">
    <property type="entry name" value="(Trans)glycosidases"/>
    <property type="match status" value="1"/>
</dbReference>
<evidence type="ECO:0000256" key="11">
    <source>
        <dbReference type="ARBA" id="ARBA00026107"/>
    </source>
</evidence>
<keyword evidence="5" id="KW-0378">Hydrolase</keyword>
<keyword evidence="9" id="KW-0624">Polysaccharide degradation</keyword>
<keyword evidence="16" id="KW-1185">Reference proteome</keyword>
<dbReference type="GO" id="GO:0009044">
    <property type="term" value="F:xylan 1,4-beta-xylosidase activity"/>
    <property type="evidence" value="ECO:0007669"/>
    <property type="project" value="UniProtKB-EC"/>
</dbReference>
<dbReference type="Gene3D" id="3.40.50.1700">
    <property type="entry name" value="Glycoside hydrolase family 3 C-terminal domain"/>
    <property type="match status" value="1"/>
</dbReference>
<dbReference type="InterPro" id="IPR013783">
    <property type="entry name" value="Ig-like_fold"/>
</dbReference>
<evidence type="ECO:0000256" key="5">
    <source>
        <dbReference type="ARBA" id="ARBA00022801"/>
    </source>
</evidence>
<dbReference type="SMART" id="SM01217">
    <property type="entry name" value="Fn3_like"/>
    <property type="match status" value="1"/>
</dbReference>
<sequence>MAWKFMLLFILARCAIAEFPDCKQGPLASTQVCDTEADPLDRAKALVSLLTLDEKLRNTGNFNPAVPRLGLPSYDWLAEALHGLAVCPGVNFSDAGEFSHSTSFPMPINLGATFDDVLVEQVATVISTEARAFNNANRTGLDFWSPNINPFKDPRWGRGAEVPSEDAYHISSYVGAFIKGLEGEPTDKHKRIAATCKHFAGYDLEDWHGNYRFQFDAEISVQDLAEYYALPFRTCVRDAKAAGVMCTYNAVNGVPTCADPYLLQTILRDHWGWIDQQQWVVTDCDSIQNIYYPHEYTNTREEAVAAALNAGTDIDCGEYFPDYLGSALSQGLINEDTLDQALIRRYSTLVRVGYFDPPEGQAYRALSWKDVDTPNARELAYKAAAESIVLLKNDGLLPLDKKTVKSVAILGDWANATTQLQGAYFGPGPYLKTPLWAAQQLGLHVNYGVGVHSPINWLTDHWLHAKEVAEKSDIVIFIGGIDETIEFEGRDRTRIAWGGHQLDMIEKLSSLGKPMIVYQMGGGQLDSSPIVKNRNINALLWGGYPGQEGGSALMDVLFGLVAPAGRLPTTQYHSDYISRVAMTDMSLRPHANSPGRTYRWYDGTPVFEFGSGKHYTTFTAQIIRDNAESQRTVFETTALVKGCDRSLYKYLDLCPFKTFKVEVYNEGSTKSDYVTLGFLSGSYGPEPRPKKTLASYQRLHDIESGLAGTAQLNLTLGSISRFDSQGNTVIYPGSYSLQIDVDPLAWTNFTLTGEPVVLDEWPQPPPRPESRKSGYFSDDYQGSPDKQVLASTSSGQLWHHEKEL</sequence>
<dbReference type="InterPro" id="IPR044993">
    <property type="entry name" value="BXL"/>
</dbReference>
<evidence type="ECO:0000256" key="2">
    <source>
        <dbReference type="ARBA" id="ARBA00005336"/>
    </source>
</evidence>
<evidence type="ECO:0000256" key="13">
    <source>
        <dbReference type="SAM" id="SignalP"/>
    </source>
</evidence>
<evidence type="ECO:0000256" key="3">
    <source>
        <dbReference type="ARBA" id="ARBA00022651"/>
    </source>
</evidence>
<dbReference type="GO" id="GO:0046556">
    <property type="term" value="F:alpha-L-arabinofuranosidase activity"/>
    <property type="evidence" value="ECO:0007669"/>
    <property type="project" value="TreeGrafter"/>
</dbReference>
<comment type="similarity">
    <text evidence="2">Belongs to the glycosyl hydrolase 3 family.</text>
</comment>
<evidence type="ECO:0000259" key="14">
    <source>
        <dbReference type="SMART" id="SM01217"/>
    </source>
</evidence>
<dbReference type="EC" id="3.2.1.37" evidence="11"/>
<evidence type="ECO:0000256" key="10">
    <source>
        <dbReference type="ARBA" id="ARBA00024574"/>
    </source>
</evidence>
<dbReference type="InterPro" id="IPR036881">
    <property type="entry name" value="Glyco_hydro_3_C_sf"/>
</dbReference>
<organism evidence="15 16">
    <name type="scientific">Clonostachys byssicola</name>
    <dbReference type="NCBI Taxonomy" id="160290"/>
    <lineage>
        <taxon>Eukaryota</taxon>
        <taxon>Fungi</taxon>
        <taxon>Dikarya</taxon>
        <taxon>Ascomycota</taxon>
        <taxon>Pezizomycotina</taxon>
        <taxon>Sordariomycetes</taxon>
        <taxon>Hypocreomycetidae</taxon>
        <taxon>Hypocreales</taxon>
        <taxon>Bionectriaceae</taxon>
        <taxon>Clonostachys</taxon>
    </lineage>
</organism>
<dbReference type="Pfam" id="PF01915">
    <property type="entry name" value="Glyco_hydro_3_C"/>
    <property type="match status" value="1"/>
</dbReference>
<evidence type="ECO:0000256" key="7">
    <source>
        <dbReference type="ARBA" id="ARBA00023277"/>
    </source>
</evidence>
<evidence type="ECO:0000256" key="1">
    <source>
        <dbReference type="ARBA" id="ARBA00004851"/>
    </source>
</evidence>
<evidence type="ECO:0000256" key="4">
    <source>
        <dbReference type="ARBA" id="ARBA00022729"/>
    </source>
</evidence>
<reference evidence="16" key="1">
    <citation type="submission" date="2019-06" db="EMBL/GenBank/DDBJ databases">
        <authorList>
            <person name="Broberg M."/>
        </authorList>
    </citation>
    <scope>NUCLEOTIDE SEQUENCE [LARGE SCALE GENOMIC DNA]</scope>
</reference>
<dbReference type="GO" id="GO:0045493">
    <property type="term" value="P:xylan catabolic process"/>
    <property type="evidence" value="ECO:0007669"/>
    <property type="project" value="UniProtKB-KW"/>
</dbReference>
<feature type="signal peptide" evidence="13">
    <location>
        <begin position="1"/>
        <end position="17"/>
    </location>
</feature>
<evidence type="ECO:0000256" key="9">
    <source>
        <dbReference type="ARBA" id="ARBA00023326"/>
    </source>
</evidence>
<dbReference type="OrthoDB" id="47059at2759"/>
<dbReference type="AlphaFoldDB" id="A0A9N9XYC3"/>
<evidence type="ECO:0000256" key="8">
    <source>
        <dbReference type="ARBA" id="ARBA00023295"/>
    </source>
</evidence>
<dbReference type="Gene3D" id="3.20.20.300">
    <property type="entry name" value="Glycoside hydrolase, family 3, N-terminal domain"/>
    <property type="match status" value="1"/>
</dbReference>
<feature type="chain" id="PRO_5040458905" description="xylan 1,4-beta-xylosidase" evidence="13">
    <location>
        <begin position="18"/>
        <end position="804"/>
    </location>
</feature>
<evidence type="ECO:0000256" key="6">
    <source>
        <dbReference type="ARBA" id="ARBA00023180"/>
    </source>
</evidence>
<feature type="domain" description="Fibronectin type III-like" evidence="14">
    <location>
        <begin position="673"/>
        <end position="743"/>
    </location>
</feature>
<dbReference type="PANTHER" id="PTHR42721">
    <property type="entry name" value="SUGAR HYDROLASE-RELATED"/>
    <property type="match status" value="1"/>
</dbReference>